<sequence length="217" mass="24812">MNQREGPVTARGQKTRQALLDAACEEFGSKGFYNASISSITRRAGVAQGTFYLYYRSKEEILRALVDHMNRSMRRAQSEAVQNANHRVDAEVAGLRHFMRFALEHRSLYRVVMESQFVDPEIHRSYYQTLADRYAEHLSKAQQRGEIRAGDPCAQAWALIGVAYFMGMRFPVWEEREPPEDFMATMEDFIATALSPAPRPDAGERTTKGDRQMRGSH</sequence>
<name>A0A498CDQ6_9GAMM</name>
<proteinExistence type="predicted"/>
<dbReference type="PROSITE" id="PS50977">
    <property type="entry name" value="HTH_TETR_2"/>
    <property type="match status" value="1"/>
</dbReference>
<dbReference type="InterPro" id="IPR009057">
    <property type="entry name" value="Homeodomain-like_sf"/>
</dbReference>
<dbReference type="InterPro" id="IPR050624">
    <property type="entry name" value="HTH-type_Tx_Regulator"/>
</dbReference>
<dbReference type="OrthoDB" id="63332at2"/>
<evidence type="ECO:0000313" key="5">
    <source>
        <dbReference type="EMBL" id="RLK50411.1"/>
    </source>
</evidence>
<dbReference type="InterPro" id="IPR001647">
    <property type="entry name" value="HTH_TetR"/>
</dbReference>
<keyword evidence="1 2" id="KW-0238">DNA-binding</keyword>
<evidence type="ECO:0000259" key="4">
    <source>
        <dbReference type="PROSITE" id="PS50977"/>
    </source>
</evidence>
<gene>
    <name evidence="5" type="ORF">DFR31_0307</name>
</gene>
<keyword evidence="6" id="KW-1185">Reference proteome</keyword>
<evidence type="ECO:0000313" key="6">
    <source>
        <dbReference type="Proteomes" id="UP000275461"/>
    </source>
</evidence>
<protein>
    <submittedName>
        <fullName evidence="5">TetR family transcriptional regulator</fullName>
    </submittedName>
</protein>
<dbReference type="SUPFAM" id="SSF48498">
    <property type="entry name" value="Tetracyclin repressor-like, C-terminal domain"/>
    <property type="match status" value="1"/>
</dbReference>
<evidence type="ECO:0000256" key="2">
    <source>
        <dbReference type="PROSITE-ProRule" id="PRU00335"/>
    </source>
</evidence>
<reference evidence="5 6" key="1">
    <citation type="submission" date="2018-10" db="EMBL/GenBank/DDBJ databases">
        <title>Genomic Encyclopedia of Type Strains, Phase IV (KMG-IV): sequencing the most valuable type-strain genomes for metagenomic binning, comparative biology and taxonomic classification.</title>
        <authorList>
            <person name="Goeker M."/>
        </authorList>
    </citation>
    <scope>NUCLEOTIDE SEQUENCE [LARGE SCALE GENOMIC DNA]</scope>
    <source>
        <strain evidence="5 6">DSM 12769</strain>
    </source>
</reference>
<dbReference type="EMBL" id="RCDA01000001">
    <property type="protein sequence ID" value="RLK50411.1"/>
    <property type="molecule type" value="Genomic_DNA"/>
</dbReference>
<dbReference type="Gene3D" id="1.10.10.60">
    <property type="entry name" value="Homeodomain-like"/>
    <property type="match status" value="1"/>
</dbReference>
<dbReference type="InterPro" id="IPR036271">
    <property type="entry name" value="Tet_transcr_reg_TetR-rel_C_sf"/>
</dbReference>
<evidence type="ECO:0000256" key="3">
    <source>
        <dbReference type="SAM" id="MobiDB-lite"/>
    </source>
</evidence>
<evidence type="ECO:0000256" key="1">
    <source>
        <dbReference type="ARBA" id="ARBA00023125"/>
    </source>
</evidence>
<accession>A0A498CDQ6</accession>
<organism evidence="5 6">
    <name type="scientific">Alkalispirillum mobile</name>
    <dbReference type="NCBI Taxonomy" id="85925"/>
    <lineage>
        <taxon>Bacteria</taxon>
        <taxon>Pseudomonadati</taxon>
        <taxon>Pseudomonadota</taxon>
        <taxon>Gammaproteobacteria</taxon>
        <taxon>Chromatiales</taxon>
        <taxon>Ectothiorhodospiraceae</taxon>
        <taxon>Alkalispirillum</taxon>
    </lineage>
</organism>
<dbReference type="PANTHER" id="PTHR43479">
    <property type="entry name" value="ACREF/ENVCD OPERON REPRESSOR-RELATED"/>
    <property type="match status" value="1"/>
</dbReference>
<feature type="region of interest" description="Disordered" evidence="3">
    <location>
        <begin position="193"/>
        <end position="217"/>
    </location>
</feature>
<dbReference type="SUPFAM" id="SSF46689">
    <property type="entry name" value="Homeodomain-like"/>
    <property type="match status" value="1"/>
</dbReference>
<dbReference type="AlphaFoldDB" id="A0A498CDQ6"/>
<dbReference type="GO" id="GO:0003677">
    <property type="term" value="F:DNA binding"/>
    <property type="evidence" value="ECO:0007669"/>
    <property type="project" value="UniProtKB-UniRule"/>
</dbReference>
<dbReference type="RefSeq" id="WP_121440902.1">
    <property type="nucleotide sequence ID" value="NZ_RCDA01000001.1"/>
</dbReference>
<feature type="compositionally biased region" description="Basic and acidic residues" evidence="3">
    <location>
        <begin position="201"/>
        <end position="217"/>
    </location>
</feature>
<dbReference type="PRINTS" id="PR00455">
    <property type="entry name" value="HTHTETR"/>
</dbReference>
<dbReference type="Gene3D" id="1.10.357.10">
    <property type="entry name" value="Tetracycline Repressor, domain 2"/>
    <property type="match status" value="1"/>
</dbReference>
<feature type="DNA-binding region" description="H-T-H motif" evidence="2">
    <location>
        <begin position="36"/>
        <end position="55"/>
    </location>
</feature>
<feature type="domain" description="HTH tetR-type" evidence="4">
    <location>
        <begin position="13"/>
        <end position="73"/>
    </location>
</feature>
<comment type="caution">
    <text evidence="5">The sequence shown here is derived from an EMBL/GenBank/DDBJ whole genome shotgun (WGS) entry which is preliminary data.</text>
</comment>
<dbReference type="Pfam" id="PF00440">
    <property type="entry name" value="TetR_N"/>
    <property type="match status" value="1"/>
</dbReference>
<dbReference type="Proteomes" id="UP000275461">
    <property type="component" value="Unassembled WGS sequence"/>
</dbReference>
<dbReference type="PANTHER" id="PTHR43479:SF11">
    <property type="entry name" value="ACREF_ENVCD OPERON REPRESSOR-RELATED"/>
    <property type="match status" value="1"/>
</dbReference>